<sequence>MRAPAFLLLALSSTASSLQQPFQPAQTPAPVARRQQDGCLANYYSCSSQGAAFNGICCQYGQVCSLDSSNQPACCPANAVCTGTAPTTFATPGPQSVSFVPNTYFSFPYAVTSFADAGQCSSAVSACSANYAACTSQLAGGNNNGAGGVTVVVGGSTTVAGAGQAGVTLPTASASSVCSSLSSQACMGLQAGMCTGAGVTSAGFYFGSGTGNAAPRATGVGVGMGIMGMGVGVGLGWMAGL</sequence>
<keyword evidence="4" id="KW-1185">Reference proteome</keyword>
<dbReference type="PANTHER" id="PTHR39599:SF1">
    <property type="entry name" value="GPI-ANCHORED PROTEIN (EUROFUNG)"/>
    <property type="match status" value="1"/>
</dbReference>
<dbReference type="AlphaFoldDB" id="A0A420YBQ9"/>
<name>A0A420YBQ9_9PEZI</name>
<evidence type="ECO:0000313" key="3">
    <source>
        <dbReference type="EMBL" id="RKU45247.1"/>
    </source>
</evidence>
<keyword evidence="2" id="KW-0732">Signal</keyword>
<protein>
    <submittedName>
        <fullName evidence="3">Uncharacterized protein</fullName>
    </submittedName>
</protein>
<keyword evidence="1" id="KW-1133">Transmembrane helix</keyword>
<evidence type="ECO:0000256" key="2">
    <source>
        <dbReference type="SAM" id="SignalP"/>
    </source>
</evidence>
<gene>
    <name evidence="3" type="ORF">DL546_003270</name>
</gene>
<proteinExistence type="predicted"/>
<feature type="transmembrane region" description="Helical" evidence="1">
    <location>
        <begin position="187"/>
        <end position="207"/>
    </location>
</feature>
<dbReference type="PANTHER" id="PTHR39599">
    <property type="entry name" value="GPI-ANCHORED PROTEIN (EUROFUNG)-RELATED-RELATED"/>
    <property type="match status" value="1"/>
</dbReference>
<dbReference type="OrthoDB" id="5410926at2759"/>
<organism evidence="3 4">
    <name type="scientific">Coniochaeta pulveracea</name>
    <dbReference type="NCBI Taxonomy" id="177199"/>
    <lineage>
        <taxon>Eukaryota</taxon>
        <taxon>Fungi</taxon>
        <taxon>Dikarya</taxon>
        <taxon>Ascomycota</taxon>
        <taxon>Pezizomycotina</taxon>
        <taxon>Sordariomycetes</taxon>
        <taxon>Sordariomycetidae</taxon>
        <taxon>Coniochaetales</taxon>
        <taxon>Coniochaetaceae</taxon>
        <taxon>Coniochaeta</taxon>
    </lineage>
</organism>
<comment type="caution">
    <text evidence="3">The sequence shown here is derived from an EMBL/GenBank/DDBJ whole genome shotgun (WGS) entry which is preliminary data.</text>
</comment>
<dbReference type="Proteomes" id="UP000275385">
    <property type="component" value="Unassembled WGS sequence"/>
</dbReference>
<reference evidence="3 4" key="1">
    <citation type="submission" date="2018-08" db="EMBL/GenBank/DDBJ databases">
        <title>Draft genome of the lignicolous fungus Coniochaeta pulveracea.</title>
        <authorList>
            <person name="Borstlap C.J."/>
            <person name="De Witt R.N."/>
            <person name="Botha A."/>
            <person name="Volschenk H."/>
        </authorList>
    </citation>
    <scope>NUCLEOTIDE SEQUENCE [LARGE SCALE GENOMIC DNA]</scope>
    <source>
        <strain evidence="3 4">CAB683</strain>
    </source>
</reference>
<keyword evidence="1" id="KW-0472">Membrane</keyword>
<keyword evidence="1" id="KW-0812">Transmembrane</keyword>
<feature type="transmembrane region" description="Helical" evidence="1">
    <location>
        <begin position="219"/>
        <end position="239"/>
    </location>
</feature>
<evidence type="ECO:0000313" key="4">
    <source>
        <dbReference type="Proteomes" id="UP000275385"/>
    </source>
</evidence>
<dbReference type="EMBL" id="QVQW01000022">
    <property type="protein sequence ID" value="RKU45247.1"/>
    <property type="molecule type" value="Genomic_DNA"/>
</dbReference>
<feature type="signal peptide" evidence="2">
    <location>
        <begin position="1"/>
        <end position="19"/>
    </location>
</feature>
<feature type="chain" id="PRO_5019189332" evidence="2">
    <location>
        <begin position="20"/>
        <end position="241"/>
    </location>
</feature>
<accession>A0A420YBQ9</accession>
<evidence type="ECO:0000256" key="1">
    <source>
        <dbReference type="SAM" id="Phobius"/>
    </source>
</evidence>